<protein>
    <recommendedName>
        <fullName evidence="14">ADP/ATP translocase</fullName>
    </recommendedName>
    <alternativeName>
        <fullName evidence="14">ADP,ATP carrier protein</fullName>
    </alternativeName>
</protein>
<evidence type="ECO:0000256" key="10">
    <source>
        <dbReference type="ARBA" id="ARBA00023136"/>
    </source>
</evidence>
<feature type="repeat" description="Solcar" evidence="12">
    <location>
        <begin position="38"/>
        <end position="117"/>
    </location>
</feature>
<comment type="subunit">
    <text evidence="14">Monomer.</text>
</comment>
<organism evidence="15 16">
    <name type="scientific">Hevea brasiliensis</name>
    <name type="common">Para rubber tree</name>
    <name type="synonym">Siphonia brasiliensis</name>
    <dbReference type="NCBI Taxonomy" id="3981"/>
    <lineage>
        <taxon>Eukaryota</taxon>
        <taxon>Viridiplantae</taxon>
        <taxon>Streptophyta</taxon>
        <taxon>Embryophyta</taxon>
        <taxon>Tracheophyta</taxon>
        <taxon>Spermatophyta</taxon>
        <taxon>Magnoliopsida</taxon>
        <taxon>eudicotyledons</taxon>
        <taxon>Gunneridae</taxon>
        <taxon>Pentapetalae</taxon>
        <taxon>rosids</taxon>
        <taxon>fabids</taxon>
        <taxon>Malpighiales</taxon>
        <taxon>Euphorbiaceae</taxon>
        <taxon>Crotonoideae</taxon>
        <taxon>Micrandreae</taxon>
        <taxon>Hevea</taxon>
    </lineage>
</organism>
<evidence type="ECO:0000256" key="13">
    <source>
        <dbReference type="RuleBase" id="RU000488"/>
    </source>
</evidence>
<evidence type="ECO:0000256" key="14">
    <source>
        <dbReference type="RuleBase" id="RU368008"/>
    </source>
</evidence>
<evidence type="ECO:0000256" key="11">
    <source>
        <dbReference type="ARBA" id="ARBA00024143"/>
    </source>
</evidence>
<comment type="function">
    <text evidence="14">Catalyzes the exchange of ADP and ATP across the membrane.</text>
</comment>
<sequence>MLMSTIGSATAKKSMLEFQLLRVARELIFDAETDKLFCPCLAHRFGAALASYPIDTVPRGMMMTSGEAAKYKSSLDAFSQILKNEGAKSLFKVVEANILRANADAGVLAGYDKLHLIVFGKKHRSGSVKLSL</sequence>
<keyword evidence="3 13" id="KW-0813">Transport</keyword>
<keyword evidence="6" id="KW-0677">Repeat</keyword>
<evidence type="ECO:0000256" key="7">
    <source>
        <dbReference type="ARBA" id="ARBA00022792"/>
    </source>
</evidence>
<comment type="caution">
    <text evidence="15">The sequence shown here is derived from an EMBL/GenBank/DDBJ whole genome shotgun (WGS) entry which is preliminary data.</text>
</comment>
<keyword evidence="16" id="KW-1185">Reference proteome</keyword>
<evidence type="ECO:0000256" key="6">
    <source>
        <dbReference type="ARBA" id="ARBA00022737"/>
    </source>
</evidence>
<evidence type="ECO:0000256" key="2">
    <source>
        <dbReference type="ARBA" id="ARBA00006375"/>
    </source>
</evidence>
<keyword evidence="4" id="KW-0050">Antiport</keyword>
<dbReference type="AlphaFoldDB" id="A0A6A6N4T2"/>
<dbReference type="Pfam" id="PF00153">
    <property type="entry name" value="Mito_carr"/>
    <property type="match status" value="1"/>
</dbReference>
<evidence type="ECO:0000313" key="16">
    <source>
        <dbReference type="Proteomes" id="UP000467840"/>
    </source>
</evidence>
<dbReference type="PANTHER" id="PTHR45635:SF14">
    <property type="entry name" value="ADP_ATP TRANSLOCASE"/>
    <property type="match status" value="1"/>
</dbReference>
<keyword evidence="7" id="KW-0999">Mitochondrion inner membrane</keyword>
<dbReference type="PROSITE" id="PS50920">
    <property type="entry name" value="SOLCAR"/>
    <property type="match status" value="1"/>
</dbReference>
<comment type="similarity">
    <text evidence="2 13">Belongs to the mitochondrial carrier (TC 2.A.29) family.</text>
</comment>
<dbReference type="GO" id="GO:1990544">
    <property type="term" value="P:mitochondrial ATP transmembrane transport"/>
    <property type="evidence" value="ECO:0007669"/>
    <property type="project" value="InterPro"/>
</dbReference>
<accession>A0A6A6N4T2</accession>
<evidence type="ECO:0000256" key="3">
    <source>
        <dbReference type="ARBA" id="ARBA00022448"/>
    </source>
</evidence>
<evidence type="ECO:0000256" key="5">
    <source>
        <dbReference type="ARBA" id="ARBA00022692"/>
    </source>
</evidence>
<evidence type="ECO:0000256" key="12">
    <source>
        <dbReference type="PROSITE-ProRule" id="PRU00282"/>
    </source>
</evidence>
<dbReference type="EMBL" id="JAAGAX010000003">
    <property type="protein sequence ID" value="KAF2319493.1"/>
    <property type="molecule type" value="Genomic_DNA"/>
</dbReference>
<comment type="subcellular location">
    <subcellularLocation>
        <location evidence="14">Membrane</location>
        <topology evidence="14">Multi-pass membrane protein</topology>
    </subcellularLocation>
    <subcellularLocation>
        <location evidence="1">Mitochondrion inner membrane</location>
        <topology evidence="1">Multi-pass membrane protein</topology>
    </subcellularLocation>
</comment>
<dbReference type="Proteomes" id="UP000467840">
    <property type="component" value="Chromosome 10"/>
</dbReference>
<name>A0A6A6N4T2_HEVBR</name>
<dbReference type="Gene3D" id="1.50.40.10">
    <property type="entry name" value="Mitochondrial carrier domain"/>
    <property type="match status" value="1"/>
</dbReference>
<dbReference type="GO" id="GO:0140021">
    <property type="term" value="P:mitochondrial ADP transmembrane transport"/>
    <property type="evidence" value="ECO:0007669"/>
    <property type="project" value="InterPro"/>
</dbReference>
<dbReference type="SUPFAM" id="SSF103506">
    <property type="entry name" value="Mitochondrial carrier"/>
    <property type="match status" value="1"/>
</dbReference>
<evidence type="ECO:0000256" key="9">
    <source>
        <dbReference type="ARBA" id="ARBA00023128"/>
    </source>
</evidence>
<evidence type="ECO:0000313" key="15">
    <source>
        <dbReference type="EMBL" id="KAF2319493.1"/>
    </source>
</evidence>
<dbReference type="InterPro" id="IPR018108">
    <property type="entry name" value="MCP_transmembrane"/>
</dbReference>
<dbReference type="GO" id="GO:0005743">
    <property type="term" value="C:mitochondrial inner membrane"/>
    <property type="evidence" value="ECO:0007669"/>
    <property type="project" value="UniProtKB-SubCell"/>
</dbReference>
<proteinExistence type="inferred from homology"/>
<reference evidence="15 16" key="1">
    <citation type="journal article" date="2020" name="Mol. Plant">
        <title>The Chromosome-Based Rubber Tree Genome Provides New Insights into Spurge Genome Evolution and Rubber Biosynthesis.</title>
        <authorList>
            <person name="Liu J."/>
            <person name="Shi C."/>
            <person name="Shi C.C."/>
            <person name="Li W."/>
            <person name="Zhang Q.J."/>
            <person name="Zhang Y."/>
            <person name="Li K."/>
            <person name="Lu H.F."/>
            <person name="Shi C."/>
            <person name="Zhu S.T."/>
            <person name="Xiao Z.Y."/>
            <person name="Nan H."/>
            <person name="Yue Y."/>
            <person name="Zhu X.G."/>
            <person name="Wu Y."/>
            <person name="Hong X.N."/>
            <person name="Fan G.Y."/>
            <person name="Tong Y."/>
            <person name="Zhang D."/>
            <person name="Mao C.L."/>
            <person name="Liu Y.L."/>
            <person name="Hao S.J."/>
            <person name="Liu W.Q."/>
            <person name="Lv M.Q."/>
            <person name="Zhang H.B."/>
            <person name="Liu Y."/>
            <person name="Hu-Tang G.R."/>
            <person name="Wang J.P."/>
            <person name="Wang J.H."/>
            <person name="Sun Y.H."/>
            <person name="Ni S.B."/>
            <person name="Chen W.B."/>
            <person name="Zhang X.C."/>
            <person name="Jiao Y.N."/>
            <person name="Eichler E.E."/>
            <person name="Li G.H."/>
            <person name="Liu X."/>
            <person name="Gao L.Z."/>
        </authorList>
    </citation>
    <scope>NUCLEOTIDE SEQUENCE [LARGE SCALE GENOMIC DNA]</scope>
    <source>
        <strain evidence="16">cv. GT1</strain>
        <tissue evidence="15">Leaf</tissue>
    </source>
</reference>
<keyword evidence="9" id="KW-0496">Mitochondrion</keyword>
<evidence type="ECO:0000256" key="1">
    <source>
        <dbReference type="ARBA" id="ARBA00004448"/>
    </source>
</evidence>
<keyword evidence="8" id="KW-1133">Transmembrane helix</keyword>
<dbReference type="PANTHER" id="PTHR45635">
    <property type="entry name" value="ADP,ATP CARRIER PROTEIN 1-RELATED-RELATED"/>
    <property type="match status" value="1"/>
</dbReference>
<keyword evidence="10 12" id="KW-0472">Membrane</keyword>
<dbReference type="InterPro" id="IPR002113">
    <property type="entry name" value="ADT_euk_type"/>
</dbReference>
<evidence type="ECO:0000256" key="4">
    <source>
        <dbReference type="ARBA" id="ARBA00022449"/>
    </source>
</evidence>
<gene>
    <name evidence="15" type="ORF">GH714_016407</name>
</gene>
<comment type="catalytic activity">
    <reaction evidence="11">
        <text>ADP(in) + ATP(out) = ADP(out) + ATP(in)</text>
        <dbReference type="Rhea" id="RHEA:34999"/>
        <dbReference type="ChEBI" id="CHEBI:30616"/>
        <dbReference type="ChEBI" id="CHEBI:456216"/>
    </reaction>
    <physiologicalReaction direction="left-to-right" evidence="11">
        <dbReference type="Rhea" id="RHEA:35000"/>
    </physiologicalReaction>
</comment>
<keyword evidence="5 12" id="KW-0812">Transmembrane</keyword>
<dbReference type="InterPro" id="IPR023395">
    <property type="entry name" value="MCP_dom_sf"/>
</dbReference>
<dbReference type="GO" id="GO:0005471">
    <property type="term" value="F:ATP:ADP antiporter activity"/>
    <property type="evidence" value="ECO:0007669"/>
    <property type="project" value="UniProtKB-UniRule"/>
</dbReference>
<evidence type="ECO:0000256" key="8">
    <source>
        <dbReference type="ARBA" id="ARBA00022989"/>
    </source>
</evidence>